<dbReference type="InterPro" id="IPR036652">
    <property type="entry name" value="YjeF_N_dom_sf"/>
</dbReference>
<dbReference type="SUPFAM" id="SSF64153">
    <property type="entry name" value="YjeF N-terminal domain-like"/>
    <property type="match status" value="1"/>
</dbReference>
<dbReference type="EC" id="5.1.99.6" evidence="19"/>
<evidence type="ECO:0000256" key="11">
    <source>
        <dbReference type="ARBA" id="ARBA00023235"/>
    </source>
</evidence>
<keyword evidence="11 18" id="KW-0413">Isomerase</keyword>
<evidence type="ECO:0000259" key="20">
    <source>
        <dbReference type="PROSITE" id="PS51383"/>
    </source>
</evidence>
<dbReference type="PROSITE" id="PS51383">
    <property type="entry name" value="YJEF_C_3"/>
    <property type="match status" value="1"/>
</dbReference>
<dbReference type="PROSITE" id="PS51385">
    <property type="entry name" value="YJEF_N"/>
    <property type="match status" value="1"/>
</dbReference>
<comment type="cofactor">
    <cofactor evidence="17">
        <name>Mg(2+)</name>
        <dbReference type="ChEBI" id="CHEBI:18420"/>
    </cofactor>
</comment>
<comment type="catalytic activity">
    <reaction evidence="16 17 19">
        <text>(6S)-NADPHX + ADP = AMP + phosphate + NADPH + H(+)</text>
        <dbReference type="Rhea" id="RHEA:32235"/>
        <dbReference type="ChEBI" id="CHEBI:15378"/>
        <dbReference type="ChEBI" id="CHEBI:43474"/>
        <dbReference type="ChEBI" id="CHEBI:57783"/>
        <dbReference type="ChEBI" id="CHEBI:64076"/>
        <dbReference type="ChEBI" id="CHEBI:456215"/>
        <dbReference type="ChEBI" id="CHEBI:456216"/>
        <dbReference type="EC" id="4.2.1.136"/>
    </reaction>
</comment>
<dbReference type="PANTHER" id="PTHR12592">
    <property type="entry name" value="ATP-DEPENDENT (S)-NAD(P)H-HYDRATE DEHYDRATASE FAMILY MEMBER"/>
    <property type="match status" value="1"/>
</dbReference>
<evidence type="ECO:0000256" key="4">
    <source>
        <dbReference type="ARBA" id="ARBA00009524"/>
    </source>
</evidence>
<keyword evidence="6 17" id="KW-0547">Nucleotide-binding</keyword>
<feature type="binding site" evidence="18">
    <location>
        <begin position="131"/>
        <end position="137"/>
    </location>
    <ligand>
        <name>(6S)-NADPHX</name>
        <dbReference type="ChEBI" id="CHEBI:64076"/>
    </ligand>
</feature>
<feature type="binding site" evidence="17">
    <location>
        <position position="327"/>
    </location>
    <ligand>
        <name>(6S)-NADPHX</name>
        <dbReference type="ChEBI" id="CHEBI:64076"/>
    </ligand>
</feature>
<dbReference type="Pfam" id="PF03853">
    <property type="entry name" value="YjeF_N"/>
    <property type="match status" value="1"/>
</dbReference>
<evidence type="ECO:0000256" key="12">
    <source>
        <dbReference type="ARBA" id="ARBA00023239"/>
    </source>
</evidence>
<gene>
    <name evidence="17" type="primary">nnrD</name>
    <name evidence="18" type="synonym">nnrE</name>
    <name evidence="22" type="ORF">PUR21_14360</name>
</gene>
<comment type="subunit">
    <text evidence="17">Homotetramer.</text>
</comment>
<feature type="binding site" evidence="17">
    <location>
        <position position="264"/>
    </location>
    <ligand>
        <name>(6S)-NADPHX</name>
        <dbReference type="ChEBI" id="CHEBI:64076"/>
    </ligand>
</feature>
<comment type="function">
    <text evidence="17">Catalyzes the dehydration of the S-form of NAD(P)HX at the expense of ADP, which is converted to AMP. Together with NAD(P)HX epimerase, which catalyzes the epimerization of the S- and R-forms, the enzyme allows the repair of both epimers of NAD(P)HX, a damaged form of NAD(P)H that is a result of enzymatic or heat-dependent hydration.</text>
</comment>
<comment type="similarity">
    <text evidence="17">Belongs to the NnrD/CARKD family.</text>
</comment>
<keyword evidence="10 17" id="KW-0520">NAD</keyword>
<evidence type="ECO:0000256" key="17">
    <source>
        <dbReference type="HAMAP-Rule" id="MF_01965"/>
    </source>
</evidence>
<evidence type="ECO:0000313" key="23">
    <source>
        <dbReference type="Proteomes" id="UP001404845"/>
    </source>
</evidence>
<dbReference type="PANTHER" id="PTHR12592:SF0">
    <property type="entry name" value="ATP-DEPENDENT (S)-NAD(P)H-HYDRATE DEHYDRATASE"/>
    <property type="match status" value="1"/>
</dbReference>
<evidence type="ECO:0000256" key="8">
    <source>
        <dbReference type="ARBA" id="ARBA00022857"/>
    </source>
</evidence>
<dbReference type="InterPro" id="IPR000631">
    <property type="entry name" value="CARKD"/>
</dbReference>
<evidence type="ECO:0000256" key="3">
    <source>
        <dbReference type="ARBA" id="ARBA00006001"/>
    </source>
</evidence>
<keyword evidence="7 17" id="KW-0067">ATP-binding</keyword>
<evidence type="ECO:0000256" key="19">
    <source>
        <dbReference type="PIRNR" id="PIRNR017184"/>
    </source>
</evidence>
<feature type="binding site" evidence="18">
    <location>
        <begin position="67"/>
        <end position="71"/>
    </location>
    <ligand>
        <name>(6S)-NADPHX</name>
        <dbReference type="ChEBI" id="CHEBI:64076"/>
    </ligand>
</feature>
<dbReference type="InterPro" id="IPR029056">
    <property type="entry name" value="Ribokinase-like"/>
</dbReference>
<feature type="binding site" evidence="18">
    <location>
        <position position="68"/>
    </location>
    <ligand>
        <name>K(+)</name>
        <dbReference type="ChEBI" id="CHEBI:29103"/>
    </ligand>
</feature>
<feature type="binding site" evidence="17">
    <location>
        <position position="449"/>
    </location>
    <ligand>
        <name>(6S)-NADPHX</name>
        <dbReference type="ChEBI" id="CHEBI:64076"/>
    </ligand>
</feature>
<evidence type="ECO:0000256" key="13">
    <source>
        <dbReference type="ARBA" id="ARBA00023268"/>
    </source>
</evidence>
<dbReference type="CDD" id="cd01171">
    <property type="entry name" value="YXKO-related"/>
    <property type="match status" value="1"/>
</dbReference>
<feature type="binding site" evidence="17">
    <location>
        <position position="381"/>
    </location>
    <ligand>
        <name>(6S)-NADPHX</name>
        <dbReference type="ChEBI" id="CHEBI:64076"/>
    </ligand>
</feature>
<keyword evidence="12 17" id="KW-0456">Lyase</keyword>
<comment type="similarity">
    <text evidence="4 19">In the C-terminal section; belongs to the NnrD/CARKD family.</text>
</comment>
<dbReference type="NCBIfam" id="TIGR00197">
    <property type="entry name" value="yjeF_nterm"/>
    <property type="match status" value="1"/>
</dbReference>
<dbReference type="PIRSF" id="PIRSF017184">
    <property type="entry name" value="Nnr"/>
    <property type="match status" value="1"/>
</dbReference>
<protein>
    <recommendedName>
        <fullName evidence="19">Bifunctional NAD(P)H-hydrate repair enzyme</fullName>
    </recommendedName>
    <alternativeName>
        <fullName evidence="19">Nicotinamide nucleotide repair protein</fullName>
    </alternativeName>
    <domain>
        <recommendedName>
            <fullName evidence="19">ADP-dependent (S)-NAD(P)H-hydrate dehydratase</fullName>
            <ecNumber evidence="19">4.2.1.136</ecNumber>
        </recommendedName>
        <alternativeName>
            <fullName evidence="19">ADP-dependent NAD(P)HX dehydratase</fullName>
        </alternativeName>
    </domain>
    <domain>
        <recommendedName>
            <fullName evidence="19">NAD(P)H-hydrate epimerase</fullName>
            <ecNumber evidence="19">5.1.99.6</ecNumber>
        </recommendedName>
    </domain>
</protein>
<dbReference type="HAMAP" id="MF_01966">
    <property type="entry name" value="NADHX_epimerase"/>
    <property type="match status" value="1"/>
</dbReference>
<comment type="catalytic activity">
    <reaction evidence="15 17 19">
        <text>(6S)-NADHX + ADP = AMP + phosphate + NADH + H(+)</text>
        <dbReference type="Rhea" id="RHEA:32223"/>
        <dbReference type="ChEBI" id="CHEBI:15378"/>
        <dbReference type="ChEBI" id="CHEBI:43474"/>
        <dbReference type="ChEBI" id="CHEBI:57945"/>
        <dbReference type="ChEBI" id="CHEBI:64074"/>
        <dbReference type="ChEBI" id="CHEBI:456215"/>
        <dbReference type="ChEBI" id="CHEBI:456216"/>
        <dbReference type="EC" id="4.2.1.136"/>
    </reaction>
</comment>
<comment type="cofactor">
    <cofactor evidence="18 19">
        <name>K(+)</name>
        <dbReference type="ChEBI" id="CHEBI:29103"/>
    </cofactor>
    <text evidence="18 19">Binds 1 potassium ion per subunit.</text>
</comment>
<dbReference type="Proteomes" id="UP001404845">
    <property type="component" value="Unassembled WGS sequence"/>
</dbReference>
<comment type="similarity">
    <text evidence="18">Belongs to the NnrE/AIBP family.</text>
</comment>
<dbReference type="EMBL" id="JAQYXL010000001">
    <property type="protein sequence ID" value="MEN3228806.1"/>
    <property type="molecule type" value="Genomic_DNA"/>
</dbReference>
<keyword evidence="23" id="KW-1185">Reference proteome</keyword>
<dbReference type="InterPro" id="IPR030677">
    <property type="entry name" value="Nnr"/>
</dbReference>
<evidence type="ECO:0000256" key="2">
    <source>
        <dbReference type="ARBA" id="ARBA00000909"/>
    </source>
</evidence>
<dbReference type="RefSeq" id="WP_183668693.1">
    <property type="nucleotide sequence ID" value="NZ_JACHOS010000011.1"/>
</dbReference>
<evidence type="ECO:0000256" key="6">
    <source>
        <dbReference type="ARBA" id="ARBA00022741"/>
    </source>
</evidence>
<proteinExistence type="inferred from homology"/>
<dbReference type="HAMAP" id="MF_01965">
    <property type="entry name" value="NADHX_dehydratase"/>
    <property type="match status" value="1"/>
</dbReference>
<keyword evidence="13" id="KW-0511">Multifunctional enzyme</keyword>
<comment type="similarity">
    <text evidence="3 19">In the N-terminal section; belongs to the NnrE/AIBP family.</text>
</comment>
<feature type="domain" description="YjeF N-terminal" evidence="21">
    <location>
        <begin position="20"/>
        <end position="217"/>
    </location>
</feature>
<evidence type="ECO:0000259" key="21">
    <source>
        <dbReference type="PROSITE" id="PS51385"/>
    </source>
</evidence>
<evidence type="ECO:0000256" key="5">
    <source>
        <dbReference type="ARBA" id="ARBA00022723"/>
    </source>
</evidence>
<evidence type="ECO:0000256" key="18">
    <source>
        <dbReference type="HAMAP-Rule" id="MF_01966"/>
    </source>
</evidence>
<comment type="function">
    <text evidence="18">Catalyzes the epimerization of the S- and R-forms of NAD(P)HX, a damaged form of NAD(P)H that is a result of enzymatic or heat-dependent hydration. This is a prerequisite for the S-specific NAD(P)H-hydrate dehydratase to allow the repair of both epimers of NAD(P)HX.</text>
</comment>
<keyword evidence="5 18" id="KW-0479">Metal-binding</keyword>
<name>A0ABU9ZCD8_9HYPH</name>
<evidence type="ECO:0000256" key="7">
    <source>
        <dbReference type="ARBA" id="ARBA00022840"/>
    </source>
</evidence>
<dbReference type="NCBIfam" id="TIGR00196">
    <property type="entry name" value="yjeF_cterm"/>
    <property type="match status" value="1"/>
</dbReference>
<evidence type="ECO:0000313" key="22">
    <source>
        <dbReference type="EMBL" id="MEN3228806.1"/>
    </source>
</evidence>
<feature type="binding site" evidence="17">
    <location>
        <begin position="419"/>
        <end position="423"/>
    </location>
    <ligand>
        <name>AMP</name>
        <dbReference type="ChEBI" id="CHEBI:456215"/>
    </ligand>
</feature>
<feature type="binding site" evidence="18">
    <location>
        <position position="160"/>
    </location>
    <ligand>
        <name>(6S)-NADPHX</name>
        <dbReference type="ChEBI" id="CHEBI:64076"/>
    </ligand>
</feature>
<comment type="catalytic activity">
    <reaction evidence="1 18 19">
        <text>(6R)-NADHX = (6S)-NADHX</text>
        <dbReference type="Rhea" id="RHEA:32215"/>
        <dbReference type="ChEBI" id="CHEBI:64074"/>
        <dbReference type="ChEBI" id="CHEBI:64075"/>
        <dbReference type="EC" id="5.1.99.6"/>
    </reaction>
</comment>
<accession>A0ABU9ZCD8</accession>
<evidence type="ECO:0000256" key="9">
    <source>
        <dbReference type="ARBA" id="ARBA00022958"/>
    </source>
</evidence>
<dbReference type="InterPro" id="IPR004443">
    <property type="entry name" value="YjeF_N_dom"/>
</dbReference>
<sequence>MHEPVKSPKAAERLLTVEAMRRVDAAAIAGGTAGLTLMEAAGAAVADRTRALAPEGGRVLVLCGPGNNGGDGFVAARLLAGAGYRIDLRLLGERAGLKGDAALAAKAWTGPVGDAAAGMPAADLVIDALFGAGLCRDLEGAARALVEAVNRSGIPVLAVDVPSGVDGNSGAVRGVAIEATETVTFVALKPGHLLQPGRTHCGGLRVADIGTGEAAFAAGIAGETRALYRNAPGLWTLPRLTAASHKYTRGHALVLSGPAHRTGAARLAARGALRVGAGLVTVASPASALPENAAHLTAIMLRACENADDLDDMLADERLNALLLGPGLGTGPATCDLVAVAAGAGRALVLDADALTSFRSEVRTLARHIRDGEARAVLTPHEGEFARLFSGTEAVAEGLSKFERAARAAEIAGAVVVLKGADTVIAAPDGRTAINDHGTPHLGTAGSGDVLGGLVAGLLAQGMEPFEAACAAVWLHGDAGLRFGPGLISEDIPELIPAVLRDLAGRA</sequence>
<evidence type="ECO:0000256" key="10">
    <source>
        <dbReference type="ARBA" id="ARBA00023027"/>
    </source>
</evidence>
<feature type="binding site" evidence="17">
    <location>
        <position position="448"/>
    </location>
    <ligand>
        <name>AMP</name>
        <dbReference type="ChEBI" id="CHEBI:456215"/>
    </ligand>
</feature>
<reference evidence="22 23" key="1">
    <citation type="journal article" date="2023" name="PLoS ONE">
        <title>Complete genome assembly of Hawai'i environmental nontuberculous mycobacteria reveals unexpected co-isolation with methylobacteria.</title>
        <authorList>
            <person name="Hendrix J."/>
            <person name="Epperson L.E."/>
            <person name="Tong E.I."/>
            <person name="Chan Y.L."/>
            <person name="Hasan N.A."/>
            <person name="Dawrs S.N."/>
            <person name="Norton G.J."/>
            <person name="Virdi R."/>
            <person name="Crooks J.L."/>
            <person name="Chan E.D."/>
            <person name="Honda J.R."/>
            <person name="Strong M."/>
        </authorList>
    </citation>
    <scope>NUCLEOTIDE SEQUENCE [LARGE SCALE GENOMIC DNA]</scope>
    <source>
        <strain evidence="22 23">NJH_HI01</strain>
    </source>
</reference>
<comment type="function">
    <text evidence="14 19">Bifunctional enzyme that catalyzes the epimerization of the S- and R-forms of NAD(P)HX and the dehydration of the S-form of NAD(P)HX at the expense of ADP, which is converted to AMP. This allows the repair of both epimers of NAD(P)HX, a damaged form of NAD(P)H that is a result of enzymatic or heat-dependent hydration.</text>
</comment>
<dbReference type="Gene3D" id="3.40.1190.20">
    <property type="match status" value="1"/>
</dbReference>
<dbReference type="Pfam" id="PF01256">
    <property type="entry name" value="Carb_kinase"/>
    <property type="match status" value="1"/>
</dbReference>
<organism evidence="22 23">
    <name type="scientific">Methylorubrum rhodesianum</name>
    <dbReference type="NCBI Taxonomy" id="29427"/>
    <lineage>
        <taxon>Bacteria</taxon>
        <taxon>Pseudomonadati</taxon>
        <taxon>Pseudomonadota</taxon>
        <taxon>Alphaproteobacteria</taxon>
        <taxon>Hyphomicrobiales</taxon>
        <taxon>Methylobacteriaceae</taxon>
        <taxon>Methylorubrum</taxon>
    </lineage>
</organism>
<feature type="binding site" evidence="18">
    <location>
        <position position="163"/>
    </location>
    <ligand>
        <name>K(+)</name>
        <dbReference type="ChEBI" id="CHEBI:29103"/>
    </ligand>
</feature>
<comment type="catalytic activity">
    <reaction evidence="2 18 19">
        <text>(6R)-NADPHX = (6S)-NADPHX</text>
        <dbReference type="Rhea" id="RHEA:32227"/>
        <dbReference type="ChEBI" id="CHEBI:64076"/>
        <dbReference type="ChEBI" id="CHEBI:64077"/>
        <dbReference type="EC" id="5.1.99.6"/>
    </reaction>
</comment>
<keyword evidence="9 18" id="KW-0630">Potassium</keyword>
<dbReference type="EC" id="4.2.1.136" evidence="19"/>
<evidence type="ECO:0000256" key="15">
    <source>
        <dbReference type="ARBA" id="ARBA00048238"/>
    </source>
</evidence>
<evidence type="ECO:0000256" key="14">
    <source>
        <dbReference type="ARBA" id="ARBA00025153"/>
    </source>
</evidence>
<comment type="caution">
    <text evidence="18">Lacks conserved residue(s) required for the propagation of feature annotation.</text>
</comment>
<feature type="domain" description="YjeF C-terminal" evidence="20">
    <location>
        <begin position="229"/>
        <end position="503"/>
    </location>
</feature>
<evidence type="ECO:0000256" key="16">
    <source>
        <dbReference type="ARBA" id="ARBA00049209"/>
    </source>
</evidence>
<keyword evidence="8 17" id="KW-0521">NADP</keyword>
<dbReference type="SUPFAM" id="SSF53613">
    <property type="entry name" value="Ribokinase-like"/>
    <property type="match status" value="1"/>
</dbReference>
<feature type="binding site" evidence="18">
    <location>
        <position position="127"/>
    </location>
    <ligand>
        <name>K(+)</name>
        <dbReference type="ChEBI" id="CHEBI:29103"/>
    </ligand>
</feature>
<dbReference type="Gene3D" id="3.40.50.10260">
    <property type="entry name" value="YjeF N-terminal domain"/>
    <property type="match status" value="1"/>
</dbReference>
<comment type="caution">
    <text evidence="22">The sequence shown here is derived from an EMBL/GenBank/DDBJ whole genome shotgun (WGS) entry which is preliminary data.</text>
</comment>
<evidence type="ECO:0000256" key="1">
    <source>
        <dbReference type="ARBA" id="ARBA00000013"/>
    </source>
</evidence>